<dbReference type="PATRIC" id="fig|909613.9.peg.3087"/>
<dbReference type="EMBL" id="AYXG01000103">
    <property type="protein sequence ID" value="EWC61727.1"/>
    <property type="molecule type" value="Genomic_DNA"/>
</dbReference>
<proteinExistence type="predicted"/>
<dbReference type="STRING" id="909613.UO65_3085"/>
<dbReference type="SUPFAM" id="SSF53474">
    <property type="entry name" value="alpha/beta-Hydrolases"/>
    <property type="match status" value="1"/>
</dbReference>
<evidence type="ECO:0000313" key="2">
    <source>
        <dbReference type="Proteomes" id="UP000019277"/>
    </source>
</evidence>
<dbReference type="InterPro" id="IPR029058">
    <property type="entry name" value="AB_hydrolase_fold"/>
</dbReference>
<reference evidence="1 2" key="1">
    <citation type="journal article" date="2014" name="Genome Announc.">
        <title>Draft Genome Sequence of the Antitrypanosomally Active Sponge-Associated Bacterium Actinokineospora sp. Strain EG49.</title>
        <authorList>
            <person name="Harjes J."/>
            <person name="Ryu T."/>
            <person name="Abdelmohsen U.R."/>
            <person name="Moitinho-Silva L."/>
            <person name="Horn H."/>
            <person name="Ravasi T."/>
            <person name="Hentschel U."/>
        </authorList>
    </citation>
    <scope>NUCLEOTIDE SEQUENCE [LARGE SCALE GENOMIC DNA]</scope>
    <source>
        <strain evidence="1 2">EG49</strain>
    </source>
</reference>
<accession>W7IXZ1</accession>
<keyword evidence="2" id="KW-1185">Reference proteome</keyword>
<sequence>MLLPGTGSDDHFVREVFTEALAAVGVRLLAPAPVPGPDLVEAHLAALDEAARRGPVIVGGISLGAHVAAEWAVDNLDRCAGLLLALPGWTGAAEGAPGAITAAHGAADVRARGTEAALRSAVAGVDAWLADELTRAWTGHGDGLADSLAAAACRAAPTEAQLATLDVPAGVATCLDDPVHPTDVARVWARALPNAALCTTRLEVVGVDRAALGRAAVLGLLRARAA</sequence>
<dbReference type="OrthoDB" id="4371333at2"/>
<protein>
    <recommendedName>
        <fullName evidence="3">AB hydrolase-1 domain-containing protein</fullName>
    </recommendedName>
</protein>
<dbReference type="Proteomes" id="UP000019277">
    <property type="component" value="Unassembled WGS sequence"/>
</dbReference>
<dbReference type="eggNOG" id="COG2267">
    <property type="taxonomic scope" value="Bacteria"/>
</dbReference>
<gene>
    <name evidence="1" type="ORF">UO65_3085</name>
</gene>
<evidence type="ECO:0000313" key="1">
    <source>
        <dbReference type="EMBL" id="EWC61727.1"/>
    </source>
</evidence>
<dbReference type="AlphaFoldDB" id="W7IXZ1"/>
<evidence type="ECO:0008006" key="3">
    <source>
        <dbReference type="Google" id="ProtNLM"/>
    </source>
</evidence>
<dbReference type="Gene3D" id="3.40.50.1820">
    <property type="entry name" value="alpha/beta hydrolase"/>
    <property type="match status" value="1"/>
</dbReference>
<organism evidence="1 2">
    <name type="scientific">Actinokineospora spheciospongiae</name>
    <dbReference type="NCBI Taxonomy" id="909613"/>
    <lineage>
        <taxon>Bacteria</taxon>
        <taxon>Bacillati</taxon>
        <taxon>Actinomycetota</taxon>
        <taxon>Actinomycetes</taxon>
        <taxon>Pseudonocardiales</taxon>
        <taxon>Pseudonocardiaceae</taxon>
        <taxon>Actinokineospora</taxon>
    </lineage>
</organism>
<name>W7IXZ1_9PSEU</name>
<comment type="caution">
    <text evidence="1">The sequence shown here is derived from an EMBL/GenBank/DDBJ whole genome shotgun (WGS) entry which is preliminary data.</text>
</comment>